<evidence type="ECO:0000313" key="1">
    <source>
        <dbReference type="EMBL" id="JAH27788.1"/>
    </source>
</evidence>
<sequence length="51" mass="5533">MIKPLLTPLCCSKATCISCHPVEWFLPVPRGGTISPFLDKPLVHCPSSIVV</sequence>
<accession>A0A0E9RHI1</accession>
<name>A0A0E9RHI1_ANGAN</name>
<reference evidence="1" key="1">
    <citation type="submission" date="2014-11" db="EMBL/GenBank/DDBJ databases">
        <authorList>
            <person name="Amaro Gonzalez C."/>
        </authorList>
    </citation>
    <scope>NUCLEOTIDE SEQUENCE</scope>
</reference>
<dbReference type="AlphaFoldDB" id="A0A0E9RHI1"/>
<organism evidence="1">
    <name type="scientific">Anguilla anguilla</name>
    <name type="common">European freshwater eel</name>
    <name type="synonym">Muraena anguilla</name>
    <dbReference type="NCBI Taxonomy" id="7936"/>
    <lineage>
        <taxon>Eukaryota</taxon>
        <taxon>Metazoa</taxon>
        <taxon>Chordata</taxon>
        <taxon>Craniata</taxon>
        <taxon>Vertebrata</taxon>
        <taxon>Euteleostomi</taxon>
        <taxon>Actinopterygii</taxon>
        <taxon>Neopterygii</taxon>
        <taxon>Teleostei</taxon>
        <taxon>Anguilliformes</taxon>
        <taxon>Anguillidae</taxon>
        <taxon>Anguilla</taxon>
    </lineage>
</organism>
<dbReference type="EMBL" id="GBXM01080789">
    <property type="protein sequence ID" value="JAH27788.1"/>
    <property type="molecule type" value="Transcribed_RNA"/>
</dbReference>
<reference evidence="1" key="2">
    <citation type="journal article" date="2015" name="Fish Shellfish Immunol.">
        <title>Early steps in the European eel (Anguilla anguilla)-Vibrio vulnificus interaction in the gills: Role of the RtxA13 toxin.</title>
        <authorList>
            <person name="Callol A."/>
            <person name="Pajuelo D."/>
            <person name="Ebbesson L."/>
            <person name="Teles M."/>
            <person name="MacKenzie S."/>
            <person name="Amaro C."/>
        </authorList>
    </citation>
    <scope>NUCLEOTIDE SEQUENCE</scope>
</reference>
<proteinExistence type="predicted"/>
<protein>
    <submittedName>
        <fullName evidence="1">Uncharacterized protein</fullName>
    </submittedName>
</protein>